<reference evidence="2 3" key="2">
    <citation type="submission" date="2024-05" db="EMBL/GenBank/DDBJ databases">
        <authorList>
            <person name="Chen Y."/>
            <person name="Shah S."/>
            <person name="Dougan E. K."/>
            <person name="Thang M."/>
            <person name="Chan C."/>
        </authorList>
    </citation>
    <scope>NUCLEOTIDE SEQUENCE [LARGE SCALE GENOMIC DNA]</scope>
</reference>
<dbReference type="SUPFAM" id="SSF53254">
    <property type="entry name" value="Phosphoglycerate mutase-like"/>
    <property type="match status" value="1"/>
</dbReference>
<dbReference type="Proteomes" id="UP001152797">
    <property type="component" value="Unassembled WGS sequence"/>
</dbReference>
<proteinExistence type="predicted"/>
<dbReference type="GO" id="GO:0016791">
    <property type="term" value="F:phosphatase activity"/>
    <property type="evidence" value="ECO:0007669"/>
    <property type="project" value="TreeGrafter"/>
</dbReference>
<dbReference type="InterPro" id="IPR050275">
    <property type="entry name" value="PGM_Phosphatase"/>
</dbReference>
<gene>
    <name evidence="1" type="ORF">C1SCF055_LOCUS41744</name>
</gene>
<dbReference type="SMART" id="SM00855">
    <property type="entry name" value="PGAM"/>
    <property type="match status" value="1"/>
</dbReference>
<sequence length="232" mass="25874">MSGSDDALLTAATKSCTPLSQTSTTASRSKKTVYLVRHAESMENERVQAYVRLQGALRRGAWPKSGDVVASLQLLNFDLDTPLSRRGERQLKDVRAQIEAASFIQQASLELLAVSPLQRAKRTAEMLFDNEVPRVEVMPCLVERSPLEALACTGRFEDRVNGFKDWLGNIPQTRVVVVAHCQFFSKLLGKGCGWDRYLSNAEVKRCSFDPEMGVFEDLEVLFQPDEGSSDEQ</sequence>
<accession>A0A9P1GLY5</accession>
<evidence type="ECO:0000313" key="2">
    <source>
        <dbReference type="EMBL" id="CAL4804381.1"/>
    </source>
</evidence>
<dbReference type="EMBL" id="CAMXCT030006619">
    <property type="protein sequence ID" value="CAL4804381.1"/>
    <property type="molecule type" value="Genomic_DNA"/>
</dbReference>
<comment type="caution">
    <text evidence="1">The sequence shown here is derived from an EMBL/GenBank/DDBJ whole genome shotgun (WGS) entry which is preliminary data.</text>
</comment>
<dbReference type="EMBL" id="CAMXCT010006619">
    <property type="protein sequence ID" value="CAI4017069.1"/>
    <property type="molecule type" value="Genomic_DNA"/>
</dbReference>
<evidence type="ECO:0000313" key="1">
    <source>
        <dbReference type="EMBL" id="CAI4017069.1"/>
    </source>
</evidence>
<dbReference type="GO" id="GO:0005737">
    <property type="term" value="C:cytoplasm"/>
    <property type="evidence" value="ECO:0007669"/>
    <property type="project" value="TreeGrafter"/>
</dbReference>
<dbReference type="CDD" id="cd07067">
    <property type="entry name" value="HP_PGM_like"/>
    <property type="match status" value="1"/>
</dbReference>
<dbReference type="Gene3D" id="3.40.50.1240">
    <property type="entry name" value="Phosphoglycerate mutase-like"/>
    <property type="match status" value="1"/>
</dbReference>
<dbReference type="PANTHER" id="PTHR48100:SF1">
    <property type="entry name" value="HISTIDINE PHOSPHATASE FAMILY PROTEIN-RELATED"/>
    <property type="match status" value="1"/>
</dbReference>
<reference evidence="1" key="1">
    <citation type="submission" date="2022-10" db="EMBL/GenBank/DDBJ databases">
        <authorList>
            <person name="Chen Y."/>
            <person name="Dougan E. K."/>
            <person name="Chan C."/>
            <person name="Rhodes N."/>
            <person name="Thang M."/>
        </authorList>
    </citation>
    <scope>NUCLEOTIDE SEQUENCE</scope>
</reference>
<dbReference type="PANTHER" id="PTHR48100">
    <property type="entry name" value="BROAD-SPECIFICITY PHOSPHATASE YOR283W-RELATED"/>
    <property type="match status" value="1"/>
</dbReference>
<dbReference type="OrthoDB" id="284247at2759"/>
<name>A0A9P1GLY5_9DINO</name>
<keyword evidence="3" id="KW-1185">Reference proteome</keyword>
<protein>
    <submittedName>
        <fullName evidence="2">Phosphoglycerate mutase-like protein</fullName>
    </submittedName>
</protein>
<dbReference type="EMBL" id="CAMXCT020006619">
    <property type="protein sequence ID" value="CAL1170444.1"/>
    <property type="molecule type" value="Genomic_DNA"/>
</dbReference>
<evidence type="ECO:0000313" key="3">
    <source>
        <dbReference type="Proteomes" id="UP001152797"/>
    </source>
</evidence>
<dbReference type="InterPro" id="IPR013078">
    <property type="entry name" value="His_Pase_superF_clade-1"/>
</dbReference>
<organism evidence="1">
    <name type="scientific">Cladocopium goreaui</name>
    <dbReference type="NCBI Taxonomy" id="2562237"/>
    <lineage>
        <taxon>Eukaryota</taxon>
        <taxon>Sar</taxon>
        <taxon>Alveolata</taxon>
        <taxon>Dinophyceae</taxon>
        <taxon>Suessiales</taxon>
        <taxon>Symbiodiniaceae</taxon>
        <taxon>Cladocopium</taxon>
    </lineage>
</organism>
<dbReference type="AlphaFoldDB" id="A0A9P1GLY5"/>
<dbReference type="InterPro" id="IPR029033">
    <property type="entry name" value="His_PPase_superfam"/>
</dbReference>
<dbReference type="Pfam" id="PF00300">
    <property type="entry name" value="His_Phos_1"/>
    <property type="match status" value="1"/>
</dbReference>